<dbReference type="InterPro" id="IPR028346">
    <property type="entry name" value="HAUS2"/>
</dbReference>
<sequence>MFRTEAMFCGFDGKTPSMALTELESSISQLQRKIEDAEVELAQRRLYQDHQHLLDFAVLKEKQEVSSQLIREMALSESKIHNIASHIQQPFSGDYVLIDPSAQKPLHDMLLAMAADINYLDRSLSAIDHSLQLQDARPQLESMTHRLDSLVVRWKQYKNALTDMRITLQSMTQEG</sequence>
<dbReference type="GO" id="GO:0051225">
    <property type="term" value="P:spindle assembly"/>
    <property type="evidence" value="ECO:0007669"/>
    <property type="project" value="InterPro"/>
</dbReference>
<dbReference type="PANTHER" id="PTHR16039">
    <property type="entry name" value="HAUS AUGMIN-LIKE COMPLEX SUBUNIT 2"/>
    <property type="match status" value="1"/>
</dbReference>
<dbReference type="GO" id="GO:1990498">
    <property type="term" value="C:mitotic spindle microtubule"/>
    <property type="evidence" value="ECO:0007669"/>
    <property type="project" value="TreeGrafter"/>
</dbReference>
<evidence type="ECO:0000313" key="3">
    <source>
        <dbReference type="Proteomes" id="UP000241769"/>
    </source>
</evidence>
<gene>
    <name evidence="2" type="ORF">PROFUN_08883</name>
</gene>
<organism evidence="2 3">
    <name type="scientific">Planoprotostelium fungivorum</name>
    <dbReference type="NCBI Taxonomy" id="1890364"/>
    <lineage>
        <taxon>Eukaryota</taxon>
        <taxon>Amoebozoa</taxon>
        <taxon>Evosea</taxon>
        <taxon>Variosea</taxon>
        <taxon>Cavosteliida</taxon>
        <taxon>Cavosteliaceae</taxon>
        <taxon>Planoprotostelium</taxon>
    </lineage>
</organism>
<comment type="caution">
    <text evidence="2">The sequence shown here is derived from an EMBL/GenBank/DDBJ whole genome shotgun (WGS) entry which is preliminary data.</text>
</comment>
<proteinExistence type="predicted"/>
<dbReference type="EMBL" id="MDYQ01000074">
    <property type="protein sequence ID" value="PRP83852.1"/>
    <property type="molecule type" value="Genomic_DNA"/>
</dbReference>
<keyword evidence="1" id="KW-0175">Coiled coil</keyword>
<dbReference type="Pfam" id="PF15003">
    <property type="entry name" value="HAUS2"/>
    <property type="match status" value="1"/>
</dbReference>
<protein>
    <submittedName>
        <fullName evidence="2">Uncharacterized protein</fullName>
    </submittedName>
</protein>
<dbReference type="Proteomes" id="UP000241769">
    <property type="component" value="Unassembled WGS sequence"/>
</dbReference>
<reference evidence="2 3" key="1">
    <citation type="journal article" date="2018" name="Genome Biol. Evol.">
        <title>Multiple Roots of Fruiting Body Formation in Amoebozoa.</title>
        <authorList>
            <person name="Hillmann F."/>
            <person name="Forbes G."/>
            <person name="Novohradska S."/>
            <person name="Ferling I."/>
            <person name="Riege K."/>
            <person name="Groth M."/>
            <person name="Westermann M."/>
            <person name="Marz M."/>
            <person name="Spaller T."/>
            <person name="Winckler T."/>
            <person name="Schaap P."/>
            <person name="Glockner G."/>
        </authorList>
    </citation>
    <scope>NUCLEOTIDE SEQUENCE [LARGE SCALE GENOMIC DNA]</scope>
    <source>
        <strain evidence="2 3">Jena</strain>
    </source>
</reference>
<feature type="coiled-coil region" evidence="1">
    <location>
        <begin position="20"/>
        <end position="47"/>
    </location>
</feature>
<evidence type="ECO:0000313" key="2">
    <source>
        <dbReference type="EMBL" id="PRP83852.1"/>
    </source>
</evidence>
<accession>A0A2P6NIT7</accession>
<evidence type="ECO:0000256" key="1">
    <source>
        <dbReference type="SAM" id="Coils"/>
    </source>
</evidence>
<name>A0A2P6NIT7_9EUKA</name>
<dbReference type="InParanoid" id="A0A2P6NIT7"/>
<dbReference type="GO" id="GO:0007020">
    <property type="term" value="P:microtubule nucleation"/>
    <property type="evidence" value="ECO:0007669"/>
    <property type="project" value="TreeGrafter"/>
</dbReference>
<keyword evidence="3" id="KW-1185">Reference proteome</keyword>
<dbReference type="PANTHER" id="PTHR16039:SF1">
    <property type="entry name" value="HAUS AUGMIN-LIKE COMPLEX SUBUNIT 2"/>
    <property type="match status" value="1"/>
</dbReference>
<dbReference type="AlphaFoldDB" id="A0A2P6NIT7"/>
<dbReference type="GO" id="GO:0031023">
    <property type="term" value="P:microtubule organizing center organization"/>
    <property type="evidence" value="ECO:0007669"/>
    <property type="project" value="InterPro"/>
</dbReference>